<dbReference type="EMBL" id="GGEC01066051">
    <property type="protein sequence ID" value="MBX46535.1"/>
    <property type="molecule type" value="Transcribed_RNA"/>
</dbReference>
<organism evidence="1">
    <name type="scientific">Rhizophora mucronata</name>
    <name type="common">Asiatic mangrove</name>
    <dbReference type="NCBI Taxonomy" id="61149"/>
    <lineage>
        <taxon>Eukaryota</taxon>
        <taxon>Viridiplantae</taxon>
        <taxon>Streptophyta</taxon>
        <taxon>Embryophyta</taxon>
        <taxon>Tracheophyta</taxon>
        <taxon>Spermatophyta</taxon>
        <taxon>Magnoliopsida</taxon>
        <taxon>eudicotyledons</taxon>
        <taxon>Gunneridae</taxon>
        <taxon>Pentapetalae</taxon>
        <taxon>rosids</taxon>
        <taxon>fabids</taxon>
        <taxon>Malpighiales</taxon>
        <taxon>Rhizophoraceae</taxon>
        <taxon>Rhizophora</taxon>
    </lineage>
</organism>
<protein>
    <submittedName>
        <fullName evidence="1">Uncharacterized protein</fullName>
    </submittedName>
</protein>
<reference evidence="1" key="1">
    <citation type="submission" date="2018-02" db="EMBL/GenBank/DDBJ databases">
        <title>Rhizophora mucronata_Transcriptome.</title>
        <authorList>
            <person name="Meera S.P."/>
            <person name="Sreeshan A."/>
            <person name="Augustine A."/>
        </authorList>
    </citation>
    <scope>NUCLEOTIDE SEQUENCE</scope>
    <source>
        <tissue evidence="1">Leaf</tissue>
    </source>
</reference>
<name>A0A2P2NVP8_RHIMU</name>
<evidence type="ECO:0000313" key="1">
    <source>
        <dbReference type="EMBL" id="MBX46535.1"/>
    </source>
</evidence>
<dbReference type="AlphaFoldDB" id="A0A2P2NVP8"/>
<accession>A0A2P2NVP8</accession>
<sequence length="23" mass="2859">MHLPNKWVNKDNSRIYHYQISKS</sequence>
<proteinExistence type="predicted"/>